<sequence>MIPAETFLADYNDYQARIGWDQKIGNSWNIKIEGYQNTFSNFSVADPYAMDPFSKNRDLVRESLDPSADLSLIRRSNLNYSNSMTGYSRGVEVFVKKEPSTESGLYGWLLIQNRLRKETVIYLN</sequence>
<accession>M6BTC2</accession>
<gene>
    <name evidence="1" type="ORF">LEP1GSC016_1599</name>
</gene>
<dbReference type="EMBL" id="ANMU01000056">
    <property type="protein sequence ID" value="EMJ82967.1"/>
    <property type="molecule type" value="Genomic_DNA"/>
</dbReference>
<reference evidence="1 2" key="1">
    <citation type="submission" date="2013-01" db="EMBL/GenBank/DDBJ databases">
        <authorList>
            <person name="Harkins D.M."/>
            <person name="Durkin A.S."/>
            <person name="Brinkac L.M."/>
            <person name="Haft D.H."/>
            <person name="Selengut J.D."/>
            <person name="Sanka R."/>
            <person name="DePew J."/>
            <person name="Purushe J."/>
            <person name="Galloway R.L."/>
            <person name="Vinetz J.M."/>
            <person name="Sutton G.G."/>
            <person name="Nierman W.C."/>
            <person name="Fouts D.E."/>
        </authorList>
    </citation>
    <scope>NUCLEOTIDE SEQUENCE [LARGE SCALE GENOMIC DNA]</scope>
    <source>
        <strain evidence="1 2">Sponselee CDC</strain>
    </source>
</reference>
<dbReference type="AlphaFoldDB" id="M6BTC2"/>
<keyword evidence="1" id="KW-0675">Receptor</keyword>
<dbReference type="Proteomes" id="UP000011873">
    <property type="component" value="Unassembled WGS sequence"/>
</dbReference>
<evidence type="ECO:0000313" key="1">
    <source>
        <dbReference type="EMBL" id="EMJ82967.1"/>
    </source>
</evidence>
<proteinExistence type="predicted"/>
<comment type="caution">
    <text evidence="1">The sequence shown here is derived from an EMBL/GenBank/DDBJ whole genome shotgun (WGS) entry which is preliminary data.</text>
</comment>
<dbReference type="PATRIC" id="fig|1218567.3.peg.1419"/>
<organism evidence="1 2">
    <name type="scientific">Leptospira borgpetersenii serovar Hardjo-bovis str. Sponselee</name>
    <dbReference type="NCBI Taxonomy" id="1303729"/>
    <lineage>
        <taxon>Bacteria</taxon>
        <taxon>Pseudomonadati</taxon>
        <taxon>Spirochaetota</taxon>
        <taxon>Spirochaetia</taxon>
        <taxon>Leptospirales</taxon>
        <taxon>Leptospiraceae</taxon>
        <taxon>Leptospira</taxon>
    </lineage>
</organism>
<protein>
    <submittedName>
        <fullName evidence="1">TonB-dependent receptor domain protein</fullName>
    </submittedName>
</protein>
<name>M6BTC2_LEPBO</name>
<evidence type="ECO:0000313" key="2">
    <source>
        <dbReference type="Proteomes" id="UP000011873"/>
    </source>
</evidence>